<accession>A0A939JF56</accession>
<organism evidence="1 2">
    <name type="scientific">Hymenobacter telluris</name>
    <dbReference type="NCBI Taxonomy" id="2816474"/>
    <lineage>
        <taxon>Bacteria</taxon>
        <taxon>Pseudomonadati</taxon>
        <taxon>Bacteroidota</taxon>
        <taxon>Cytophagia</taxon>
        <taxon>Cytophagales</taxon>
        <taxon>Hymenobacteraceae</taxon>
        <taxon>Hymenobacter</taxon>
    </lineage>
</organism>
<dbReference type="AlphaFoldDB" id="A0A939JF56"/>
<evidence type="ECO:0000313" key="1">
    <source>
        <dbReference type="EMBL" id="MBO0360658.1"/>
    </source>
</evidence>
<keyword evidence="2" id="KW-1185">Reference proteome</keyword>
<comment type="caution">
    <text evidence="1">The sequence shown here is derived from an EMBL/GenBank/DDBJ whole genome shotgun (WGS) entry which is preliminary data.</text>
</comment>
<gene>
    <name evidence="1" type="ORF">J0X19_22045</name>
</gene>
<dbReference type="EMBL" id="JAFLQZ010000021">
    <property type="protein sequence ID" value="MBO0360658.1"/>
    <property type="molecule type" value="Genomic_DNA"/>
</dbReference>
<reference evidence="1" key="1">
    <citation type="submission" date="2021-03" db="EMBL/GenBank/DDBJ databases">
        <authorList>
            <person name="Kim M.K."/>
        </authorList>
    </citation>
    <scope>NUCLEOTIDE SEQUENCE</scope>
    <source>
        <strain evidence="1">BT186</strain>
    </source>
</reference>
<dbReference type="RefSeq" id="WP_206986573.1">
    <property type="nucleotide sequence ID" value="NZ_JAFLQZ010000021.1"/>
</dbReference>
<name>A0A939JF56_9BACT</name>
<sequence>MSVDANHLATKGDLEALALRLLEQLRPALPAPTPPEEYLPLEEVAQATRVSVRTVKKWVTEGKPDQKGRIIKLLAVEFSPGYLRVPRAALLAYGQGLGFTIADLRSVPPLRVAS</sequence>
<proteinExistence type="predicted"/>
<protein>
    <submittedName>
        <fullName evidence="1">Helix-turn-helix domain-containing protein</fullName>
    </submittedName>
</protein>
<dbReference type="Proteomes" id="UP000664144">
    <property type="component" value="Unassembled WGS sequence"/>
</dbReference>
<evidence type="ECO:0000313" key="2">
    <source>
        <dbReference type="Proteomes" id="UP000664144"/>
    </source>
</evidence>